<dbReference type="GO" id="GO:0005886">
    <property type="term" value="C:plasma membrane"/>
    <property type="evidence" value="ECO:0007669"/>
    <property type="project" value="UniProtKB-SubCell"/>
</dbReference>
<feature type="domain" description="MrpA C-terminal/MbhD" evidence="17">
    <location>
        <begin position="638"/>
        <end position="703"/>
    </location>
</feature>
<dbReference type="Pfam" id="PF20501">
    <property type="entry name" value="MbhE"/>
    <property type="match status" value="1"/>
</dbReference>
<evidence type="ECO:0000256" key="9">
    <source>
        <dbReference type="ARBA" id="ARBA00023053"/>
    </source>
</evidence>
<evidence type="ECO:0000256" key="14">
    <source>
        <dbReference type="SAM" id="Phobius"/>
    </source>
</evidence>
<feature type="transmembrane region" description="Helical" evidence="14">
    <location>
        <begin position="300"/>
        <end position="328"/>
    </location>
</feature>
<dbReference type="RefSeq" id="WP_120189789.1">
    <property type="nucleotide sequence ID" value="NZ_MCHY01000008.1"/>
</dbReference>
<feature type="transmembrane region" description="Helical" evidence="14">
    <location>
        <begin position="166"/>
        <end position="183"/>
    </location>
</feature>
<keyword evidence="4" id="KW-0050">Antiport</keyword>
<evidence type="ECO:0000259" key="15">
    <source>
        <dbReference type="Pfam" id="PF00361"/>
    </source>
</evidence>
<feature type="transmembrane region" description="Helical" evidence="14">
    <location>
        <begin position="680"/>
        <end position="701"/>
    </location>
</feature>
<evidence type="ECO:0000256" key="8">
    <source>
        <dbReference type="ARBA" id="ARBA00022989"/>
    </source>
</evidence>
<evidence type="ECO:0000313" key="20">
    <source>
        <dbReference type="Proteomes" id="UP000284219"/>
    </source>
</evidence>
<dbReference type="PANTHER" id="PTHR43373:SF1">
    <property type="entry name" value="NA(+)_H(+) ANTIPORTER SUBUNIT A"/>
    <property type="match status" value="1"/>
</dbReference>
<feature type="transmembrane region" description="Helical" evidence="14">
    <location>
        <begin position="6"/>
        <end position="22"/>
    </location>
</feature>
<keyword evidence="10" id="KW-0406">Ion transport</keyword>
<dbReference type="InterPro" id="IPR046806">
    <property type="entry name" value="MrpA_C/MbhE"/>
</dbReference>
<evidence type="ECO:0000256" key="13">
    <source>
        <dbReference type="RuleBase" id="RU000320"/>
    </source>
</evidence>
<dbReference type="InterPro" id="IPR025383">
    <property type="entry name" value="MrpA_C/MbhD"/>
</dbReference>
<dbReference type="Pfam" id="PF00361">
    <property type="entry name" value="Proton_antipo_M"/>
    <property type="match status" value="1"/>
</dbReference>
<feature type="transmembrane region" description="Helical" evidence="14">
    <location>
        <begin position="431"/>
        <end position="453"/>
    </location>
</feature>
<reference evidence="19 20" key="1">
    <citation type="submission" date="2016-08" db="EMBL/GenBank/DDBJ databases">
        <title>Novel Firmicute Genomes.</title>
        <authorList>
            <person name="Poppleton D.I."/>
            <person name="Gribaldo S."/>
        </authorList>
    </citation>
    <scope>NUCLEOTIDE SEQUENCE [LARGE SCALE GENOMIC DNA]</scope>
    <source>
        <strain evidence="19 20">RAOx-1</strain>
    </source>
</reference>
<evidence type="ECO:0000256" key="12">
    <source>
        <dbReference type="ARBA" id="ARBA00023201"/>
    </source>
</evidence>
<evidence type="ECO:0000256" key="3">
    <source>
        <dbReference type="ARBA" id="ARBA00022448"/>
    </source>
</evidence>
<feature type="domain" description="MrpA C-terminal/MbhE" evidence="18">
    <location>
        <begin position="715"/>
        <end position="793"/>
    </location>
</feature>
<feature type="domain" description="NADH-Ubiquinone oxidoreductase (complex I) chain 5 N-terminal" evidence="16">
    <location>
        <begin position="65"/>
        <end position="108"/>
    </location>
</feature>
<dbReference type="EMBL" id="MCHY01000008">
    <property type="protein sequence ID" value="RKD24493.1"/>
    <property type="molecule type" value="Genomic_DNA"/>
</dbReference>
<keyword evidence="11 14" id="KW-0472">Membrane</keyword>
<evidence type="ECO:0000256" key="7">
    <source>
        <dbReference type="ARBA" id="ARBA00022781"/>
    </source>
</evidence>
<evidence type="ECO:0000256" key="11">
    <source>
        <dbReference type="ARBA" id="ARBA00023136"/>
    </source>
</evidence>
<feature type="transmembrane region" description="Helical" evidence="14">
    <location>
        <begin position="267"/>
        <end position="288"/>
    </location>
</feature>
<dbReference type="Pfam" id="PF00662">
    <property type="entry name" value="Proton_antipo_N"/>
    <property type="match status" value="1"/>
</dbReference>
<comment type="similarity">
    <text evidence="2">Belongs to the CPA3 antiporters (TC 2.A.63) subunit A family.</text>
</comment>
<dbReference type="Pfam" id="PF13244">
    <property type="entry name" value="MbhD"/>
    <property type="match status" value="1"/>
</dbReference>
<dbReference type="InterPro" id="IPR001750">
    <property type="entry name" value="ND/Mrp_TM"/>
</dbReference>
<feature type="domain" description="NADH:quinone oxidoreductase/Mrp antiporter transmembrane" evidence="15">
    <location>
        <begin position="129"/>
        <end position="426"/>
    </location>
</feature>
<dbReference type="InterPro" id="IPR050616">
    <property type="entry name" value="CPA3_Na-H_Antiporter_A"/>
</dbReference>
<keyword evidence="7" id="KW-0375">Hydrogen ion transport</keyword>
<accession>A0A419SKE8</accession>
<dbReference type="OrthoDB" id="9807568at2"/>
<dbReference type="AlphaFoldDB" id="A0A419SKE8"/>
<feature type="transmembrane region" description="Helical" evidence="14">
    <location>
        <begin position="111"/>
        <end position="128"/>
    </location>
</feature>
<dbReference type="NCBIfam" id="TIGR00940">
    <property type="entry name" value="2a6301s01"/>
    <property type="match status" value="1"/>
</dbReference>
<feature type="transmembrane region" description="Helical" evidence="14">
    <location>
        <begin position="534"/>
        <end position="551"/>
    </location>
</feature>
<evidence type="ECO:0000256" key="6">
    <source>
        <dbReference type="ARBA" id="ARBA00022692"/>
    </source>
</evidence>
<proteinExistence type="inferred from homology"/>
<feature type="transmembrane region" description="Helical" evidence="14">
    <location>
        <begin position="597"/>
        <end position="617"/>
    </location>
</feature>
<evidence type="ECO:0000259" key="16">
    <source>
        <dbReference type="Pfam" id="PF00662"/>
    </source>
</evidence>
<dbReference type="PRINTS" id="PR01435">
    <property type="entry name" value="NPOXDRDTASE5"/>
</dbReference>
<feature type="transmembrane region" description="Helical" evidence="14">
    <location>
        <begin position="713"/>
        <end position="736"/>
    </location>
</feature>
<feature type="transmembrane region" description="Helical" evidence="14">
    <location>
        <begin position="774"/>
        <end position="792"/>
    </location>
</feature>
<name>A0A419SKE8_9BACL</name>
<keyword evidence="12" id="KW-0739">Sodium transport</keyword>
<feature type="transmembrane region" description="Helical" evidence="14">
    <location>
        <begin position="375"/>
        <end position="399"/>
    </location>
</feature>
<comment type="caution">
    <text evidence="19">The sequence shown here is derived from an EMBL/GenBank/DDBJ whole genome shotgun (WGS) entry which is preliminary data.</text>
</comment>
<evidence type="ECO:0000259" key="18">
    <source>
        <dbReference type="Pfam" id="PF20501"/>
    </source>
</evidence>
<gene>
    <name evidence="19" type="ORF">BEP19_08905</name>
</gene>
<evidence type="ECO:0000256" key="1">
    <source>
        <dbReference type="ARBA" id="ARBA00004651"/>
    </source>
</evidence>
<feature type="transmembrane region" description="Helical" evidence="14">
    <location>
        <begin position="340"/>
        <end position="363"/>
    </location>
</feature>
<dbReference type="PRINTS" id="PR01434">
    <property type="entry name" value="NADHDHGNASE5"/>
</dbReference>
<dbReference type="GO" id="GO:1902600">
    <property type="term" value="P:proton transmembrane transport"/>
    <property type="evidence" value="ECO:0007669"/>
    <property type="project" value="UniProtKB-KW"/>
</dbReference>
<comment type="subcellular location">
    <subcellularLocation>
        <location evidence="1">Cell membrane</location>
        <topology evidence="1">Multi-pass membrane protein</topology>
    </subcellularLocation>
    <subcellularLocation>
        <location evidence="13">Membrane</location>
        <topology evidence="13">Multi-pass membrane protein</topology>
    </subcellularLocation>
</comment>
<evidence type="ECO:0000256" key="5">
    <source>
        <dbReference type="ARBA" id="ARBA00022475"/>
    </source>
</evidence>
<feature type="transmembrane region" description="Helical" evidence="14">
    <location>
        <begin position="31"/>
        <end position="52"/>
    </location>
</feature>
<dbReference type="GO" id="GO:0006814">
    <property type="term" value="P:sodium ion transport"/>
    <property type="evidence" value="ECO:0007669"/>
    <property type="project" value="UniProtKB-KW"/>
</dbReference>
<feature type="transmembrane region" description="Helical" evidence="14">
    <location>
        <begin position="134"/>
        <end position="154"/>
    </location>
</feature>
<dbReference type="GO" id="GO:0015297">
    <property type="term" value="F:antiporter activity"/>
    <property type="evidence" value="ECO:0007669"/>
    <property type="project" value="UniProtKB-KW"/>
</dbReference>
<protein>
    <submittedName>
        <fullName evidence="19">Na+/H+ antiporter subunit A</fullName>
    </submittedName>
</protein>
<evidence type="ECO:0000256" key="10">
    <source>
        <dbReference type="ARBA" id="ARBA00023065"/>
    </source>
</evidence>
<dbReference type="PANTHER" id="PTHR43373">
    <property type="entry name" value="NA(+)/H(+) ANTIPORTER SUBUNIT"/>
    <property type="match status" value="1"/>
</dbReference>
<evidence type="ECO:0000256" key="4">
    <source>
        <dbReference type="ARBA" id="ARBA00022449"/>
    </source>
</evidence>
<evidence type="ECO:0000313" key="19">
    <source>
        <dbReference type="EMBL" id="RKD24493.1"/>
    </source>
</evidence>
<dbReference type="NCBIfam" id="NF009285">
    <property type="entry name" value="PRK12645.1"/>
    <property type="match status" value="1"/>
</dbReference>
<feature type="transmembrane region" description="Helical" evidence="14">
    <location>
        <begin position="203"/>
        <end position="222"/>
    </location>
</feature>
<keyword evidence="5" id="KW-1003">Cell membrane</keyword>
<dbReference type="InterPro" id="IPR001516">
    <property type="entry name" value="Proton_antipo_N"/>
</dbReference>
<dbReference type="Proteomes" id="UP000284219">
    <property type="component" value="Unassembled WGS sequence"/>
</dbReference>
<keyword evidence="8 14" id="KW-1133">Transmembrane helix</keyword>
<feature type="transmembrane region" description="Helical" evidence="14">
    <location>
        <begin position="474"/>
        <end position="493"/>
    </location>
</feature>
<dbReference type="InterPro" id="IPR005663">
    <property type="entry name" value="MrpA/MnhA1/PhaAB"/>
</dbReference>
<keyword evidence="20" id="KW-1185">Reference proteome</keyword>
<feature type="transmembrane region" description="Helical" evidence="14">
    <location>
        <begin position="629"/>
        <end position="649"/>
    </location>
</feature>
<evidence type="ECO:0000259" key="17">
    <source>
        <dbReference type="Pfam" id="PF13244"/>
    </source>
</evidence>
<feature type="transmembrane region" description="Helical" evidence="14">
    <location>
        <begin position="243"/>
        <end position="261"/>
    </location>
</feature>
<organism evidence="19 20">
    <name type="scientific">Ammoniphilus oxalaticus</name>
    <dbReference type="NCBI Taxonomy" id="66863"/>
    <lineage>
        <taxon>Bacteria</taxon>
        <taxon>Bacillati</taxon>
        <taxon>Bacillota</taxon>
        <taxon>Bacilli</taxon>
        <taxon>Bacillales</taxon>
        <taxon>Paenibacillaceae</taxon>
        <taxon>Aneurinibacillus group</taxon>
        <taxon>Ammoniphilus</taxon>
    </lineage>
</organism>
<keyword evidence="9" id="KW-0915">Sodium</keyword>
<evidence type="ECO:0000256" key="2">
    <source>
        <dbReference type="ARBA" id="ARBA00008483"/>
    </source>
</evidence>
<sequence>MDLLHLVIMAPFIYAGFVPFLYKEGRQIHTGWLVVMLPIVLFSTFARMIPTIANGETVQKDLAWIPSLGINFTVYVDGLALLFSLLITGIGALVVLYSIYYLSKETEALDYFYVYLLLFMGSMLGVVLSDNLGVMYVFWELTSMASFLLIAFWHDREKSRYGAQKSLLITVFGGFSMLAGIVLLQQITGTFSVREIIGQGDSITTHAMFLPAMVLLLIGAFTKSAQFPFHIWLPDAMEAPTPVSAYLHSATMVKAGIYLVARLSPIFAGQAVWFWLVAGFGIATLFWGSFNAVKQTDLKAILAFSTISQLGLIMCLLGLGSAAVYFGLEGNNVLYTTATLAAVFHLINHATFKGSLFMIVGIIDHETGTRDIRQLGGLMSLMPITFTIALLGAASMAGLPPLNGFLSKEMFFTGVLEASQLSLFNMQTWGILFPVLAWLGSVFTFVYCAILVFKTFRGKFQPDKLEKTPREAPFGMLLAPLILVALVVIFGLFPNMLASSLIGPALASILPQLLSPGEIFEAQLSLWHGFTPELWMTIGVIAVGTLLYLSLPKWIGLYRLFPQKLALNQAYDQMLIGLERRANQVMRLHMTGLVRDYLVYIFGFVIIIVGSTLFLSNGFVFETDHAAPIGVYEAVLAVVMVIAACVVIFSKTRLTAILATGSVGYMMALFFVLFRAPDLALTQLIVETVSVALFLLCFFHLPKLKKEGSSLSFKLTNLLISLGVGLVVTLVAFASFGTNGFEPISTHFLETSYKEAGGLNVVNVILVDFRGFDTLFEIVVLGMAALGVYVLIKLRLAKGDEP</sequence>
<keyword evidence="6 13" id="KW-0812">Transmembrane</keyword>
<keyword evidence="3" id="KW-0813">Transport</keyword>
<feature type="transmembrane region" description="Helical" evidence="14">
    <location>
        <begin position="656"/>
        <end position="674"/>
    </location>
</feature>
<feature type="transmembrane region" description="Helical" evidence="14">
    <location>
        <begin position="72"/>
        <end position="99"/>
    </location>
</feature>